<keyword evidence="2" id="KW-1185">Reference proteome</keyword>
<name>A0AAD7UEN2_9STRA</name>
<evidence type="ECO:0000313" key="2">
    <source>
        <dbReference type="Proteomes" id="UP001230188"/>
    </source>
</evidence>
<gene>
    <name evidence="1" type="ORF">CTAYLR_000243</name>
</gene>
<sequence>MGGGRVVVALLAARRVAGEISHEDAQCIMRGKTMAFFGDSITRYCYFGFNYWLETGEVPSEEYDSSFGDNDEDYDRNRVTTPWTDWYISDMSNGKWRQRFAKVFDDLDDAYTEFYFIQDAYYDSDDTDGETSVADLASTVKGYDYIAYNTGIWNLKEKNDLTSDYCGEDWTDECEEHWEDMFDDLEDEMWSDGATVVWRATTCCGEADDGEWIPSIEEQNSYAKSFMENNDHSYVDAYSLFDEDDKDDFLFDDTHPNVDTCLTINKMILEAIDVANGSPCTVGATPTYAPTKRPSSEPSAEPTYVPTFEPSFEPTPRPTEGSTCFDDTTWYKSGDTDKDCTWVASFVPTRCAVRGEDGRDAYQACQESCDACDEGSCEDSTSWTLSSDDTKDCAWVEEFYRNRCTRQSDDGAYAFEACPYACRTCSKCEDSTSWSIETDASKNCAWVAESSTLRCTKYGLEDGETTLGFLSCRDACQVCEGETGTCEDSTTWYKNGEPSKDCDWVAGFAPAPRCTVVGADGDAAYKHCLVSCGTC</sequence>
<protein>
    <submittedName>
        <fullName evidence="1">Uncharacterized protein</fullName>
    </submittedName>
</protein>
<dbReference type="Gene3D" id="3.40.50.1110">
    <property type="entry name" value="SGNH hydrolase"/>
    <property type="match status" value="1"/>
</dbReference>
<organism evidence="1 2">
    <name type="scientific">Chrysophaeum taylorii</name>
    <dbReference type="NCBI Taxonomy" id="2483200"/>
    <lineage>
        <taxon>Eukaryota</taxon>
        <taxon>Sar</taxon>
        <taxon>Stramenopiles</taxon>
        <taxon>Ochrophyta</taxon>
        <taxon>Pelagophyceae</taxon>
        <taxon>Pelagomonadales</taxon>
        <taxon>Pelagomonadaceae</taxon>
        <taxon>Chrysophaeum</taxon>
    </lineage>
</organism>
<comment type="caution">
    <text evidence="1">The sequence shown here is derived from an EMBL/GenBank/DDBJ whole genome shotgun (WGS) entry which is preliminary data.</text>
</comment>
<reference evidence="1" key="1">
    <citation type="submission" date="2023-01" db="EMBL/GenBank/DDBJ databases">
        <title>Metagenome sequencing of chrysophaentin producing Chrysophaeum taylorii.</title>
        <authorList>
            <person name="Davison J."/>
            <person name="Bewley C."/>
        </authorList>
    </citation>
    <scope>NUCLEOTIDE SEQUENCE</scope>
    <source>
        <strain evidence="1">NIES-1699</strain>
    </source>
</reference>
<dbReference type="Proteomes" id="UP001230188">
    <property type="component" value="Unassembled WGS sequence"/>
</dbReference>
<dbReference type="EMBL" id="JAQMWT010000344">
    <property type="protein sequence ID" value="KAJ8603816.1"/>
    <property type="molecule type" value="Genomic_DNA"/>
</dbReference>
<dbReference type="SUPFAM" id="SSF52266">
    <property type="entry name" value="SGNH hydrolase"/>
    <property type="match status" value="1"/>
</dbReference>
<evidence type="ECO:0000313" key="1">
    <source>
        <dbReference type="EMBL" id="KAJ8603816.1"/>
    </source>
</evidence>
<dbReference type="AlphaFoldDB" id="A0AAD7UEN2"/>
<dbReference type="InterPro" id="IPR036514">
    <property type="entry name" value="SGNH_hydro_sf"/>
</dbReference>
<proteinExistence type="predicted"/>
<accession>A0AAD7UEN2</accession>